<dbReference type="InterPro" id="IPR003593">
    <property type="entry name" value="AAA+_ATPase"/>
</dbReference>
<dbReference type="Pfam" id="PF00005">
    <property type="entry name" value="ABC_tran"/>
    <property type="match status" value="1"/>
</dbReference>
<dbReference type="InterPro" id="IPR015854">
    <property type="entry name" value="ABC_transpr_LolD-like"/>
</dbReference>
<keyword evidence="1" id="KW-0813">Transport</keyword>
<dbReference type="PROSITE" id="PS00211">
    <property type="entry name" value="ABC_TRANSPORTER_1"/>
    <property type="match status" value="1"/>
</dbReference>
<evidence type="ECO:0000259" key="4">
    <source>
        <dbReference type="PROSITE" id="PS50893"/>
    </source>
</evidence>
<dbReference type="RefSeq" id="WP_344391835.1">
    <property type="nucleotide sequence ID" value="NZ_BAAAQG010000007.1"/>
</dbReference>
<sequence>MSHAPVLDASAVGTPATTALRMDDVVLTYPDGDGRITAVDHVSCGIDRGRSLAVTGPSGSGKSSLLAVAATLTPPESGHAWLATRDGEVDLAAVSARRAAELRRTEIGIVFQQSNLVESLTAREQLQAMAWLGGRPSRARRAQVRERADELLDRVGLGSLAGRTVGALSGGQRQRVAIARALVNRPSLLLADEPTSALDSESGAVVMDLLVRTAQEFDVALMLVTHDDTVAARCDARMHLVDGAVRSG</sequence>
<name>A0ABN2INN5_9ACTN</name>
<evidence type="ECO:0000256" key="3">
    <source>
        <dbReference type="ARBA" id="ARBA00022840"/>
    </source>
</evidence>
<reference evidence="5 6" key="1">
    <citation type="journal article" date="2019" name="Int. J. Syst. Evol. Microbiol.">
        <title>The Global Catalogue of Microorganisms (GCM) 10K type strain sequencing project: providing services to taxonomists for standard genome sequencing and annotation.</title>
        <authorList>
            <consortium name="The Broad Institute Genomics Platform"/>
            <consortium name="The Broad Institute Genome Sequencing Center for Infectious Disease"/>
            <person name="Wu L."/>
            <person name="Ma J."/>
        </authorList>
    </citation>
    <scope>NUCLEOTIDE SEQUENCE [LARGE SCALE GENOMIC DNA]</scope>
    <source>
        <strain evidence="5 6">JCM 16002</strain>
    </source>
</reference>
<keyword evidence="6" id="KW-1185">Reference proteome</keyword>
<proteinExistence type="predicted"/>
<evidence type="ECO:0000313" key="5">
    <source>
        <dbReference type="EMBL" id="GAA1708691.1"/>
    </source>
</evidence>
<protein>
    <submittedName>
        <fullName evidence="5">ABC transporter ATP-binding protein</fullName>
    </submittedName>
</protein>
<dbReference type="GO" id="GO:0005524">
    <property type="term" value="F:ATP binding"/>
    <property type="evidence" value="ECO:0007669"/>
    <property type="project" value="UniProtKB-KW"/>
</dbReference>
<dbReference type="Gene3D" id="3.40.50.300">
    <property type="entry name" value="P-loop containing nucleotide triphosphate hydrolases"/>
    <property type="match status" value="1"/>
</dbReference>
<evidence type="ECO:0000313" key="6">
    <source>
        <dbReference type="Proteomes" id="UP001500383"/>
    </source>
</evidence>
<dbReference type="InterPro" id="IPR027417">
    <property type="entry name" value="P-loop_NTPase"/>
</dbReference>
<dbReference type="PANTHER" id="PTHR24220:SF685">
    <property type="entry name" value="ABC TRANSPORTER RELATED"/>
    <property type="match status" value="1"/>
</dbReference>
<dbReference type="EMBL" id="BAAAQG010000007">
    <property type="protein sequence ID" value="GAA1708691.1"/>
    <property type="molecule type" value="Genomic_DNA"/>
</dbReference>
<evidence type="ECO:0000256" key="2">
    <source>
        <dbReference type="ARBA" id="ARBA00022741"/>
    </source>
</evidence>
<organism evidence="5 6">
    <name type="scientific">Dietzia cercidiphylli</name>
    <dbReference type="NCBI Taxonomy" id="498199"/>
    <lineage>
        <taxon>Bacteria</taxon>
        <taxon>Bacillati</taxon>
        <taxon>Actinomycetota</taxon>
        <taxon>Actinomycetes</taxon>
        <taxon>Mycobacteriales</taxon>
        <taxon>Dietziaceae</taxon>
        <taxon>Dietzia</taxon>
    </lineage>
</organism>
<dbReference type="SMART" id="SM00382">
    <property type="entry name" value="AAA"/>
    <property type="match status" value="1"/>
</dbReference>
<dbReference type="PROSITE" id="PS50893">
    <property type="entry name" value="ABC_TRANSPORTER_2"/>
    <property type="match status" value="1"/>
</dbReference>
<dbReference type="InterPro" id="IPR017911">
    <property type="entry name" value="MacB-like_ATP-bd"/>
</dbReference>
<dbReference type="Proteomes" id="UP001500383">
    <property type="component" value="Unassembled WGS sequence"/>
</dbReference>
<dbReference type="InterPro" id="IPR003439">
    <property type="entry name" value="ABC_transporter-like_ATP-bd"/>
</dbReference>
<dbReference type="PANTHER" id="PTHR24220">
    <property type="entry name" value="IMPORT ATP-BINDING PROTEIN"/>
    <property type="match status" value="1"/>
</dbReference>
<comment type="caution">
    <text evidence="5">The sequence shown here is derived from an EMBL/GenBank/DDBJ whole genome shotgun (WGS) entry which is preliminary data.</text>
</comment>
<feature type="domain" description="ABC transporter" evidence="4">
    <location>
        <begin position="20"/>
        <end position="248"/>
    </location>
</feature>
<dbReference type="InterPro" id="IPR017871">
    <property type="entry name" value="ABC_transporter-like_CS"/>
</dbReference>
<keyword evidence="3 5" id="KW-0067">ATP-binding</keyword>
<gene>
    <name evidence="5" type="ORF">GCM10009831_18020</name>
</gene>
<dbReference type="SUPFAM" id="SSF52540">
    <property type="entry name" value="P-loop containing nucleoside triphosphate hydrolases"/>
    <property type="match status" value="1"/>
</dbReference>
<dbReference type="CDD" id="cd03255">
    <property type="entry name" value="ABC_MJ0796_LolCDE_FtsE"/>
    <property type="match status" value="1"/>
</dbReference>
<accession>A0ABN2INN5</accession>
<evidence type="ECO:0000256" key="1">
    <source>
        <dbReference type="ARBA" id="ARBA00022448"/>
    </source>
</evidence>
<keyword evidence="2" id="KW-0547">Nucleotide-binding</keyword>